<evidence type="ECO:0000259" key="1">
    <source>
        <dbReference type="Pfam" id="PF02230"/>
    </source>
</evidence>
<dbReference type="Gene3D" id="3.40.50.1820">
    <property type="entry name" value="alpha/beta hydrolase"/>
    <property type="match status" value="1"/>
</dbReference>
<feature type="domain" description="Phospholipase/carboxylesterase/thioesterase" evidence="1">
    <location>
        <begin position="3"/>
        <end position="85"/>
    </location>
</feature>
<dbReference type="EMBL" id="JBEOKT010000020">
    <property type="protein sequence ID" value="MER2999222.1"/>
    <property type="molecule type" value="Genomic_DNA"/>
</dbReference>
<sequence length="86" mass="9840">MVTGILAFSGRILQEIRPLVQQNAPLQQLKVYISHGTQDNTLPVHYAREAKEYLLNLEVHLTYNEQNIGHQINSQVISSMINWLQA</sequence>
<proteinExistence type="predicted"/>
<dbReference type="InterPro" id="IPR029058">
    <property type="entry name" value="AB_hydrolase_fold"/>
</dbReference>
<evidence type="ECO:0000313" key="2">
    <source>
        <dbReference type="EMBL" id="MER2999222.1"/>
    </source>
</evidence>
<dbReference type="Proteomes" id="UP001476807">
    <property type="component" value="Unassembled WGS sequence"/>
</dbReference>
<protein>
    <recommendedName>
        <fullName evidence="1">Phospholipase/carboxylesterase/thioesterase domain-containing protein</fullName>
    </recommendedName>
</protein>
<reference evidence="2 3" key="1">
    <citation type="submission" date="2024-06" db="EMBL/GenBank/DDBJ databases">
        <title>Pontibacter populi HYL7-15.</title>
        <authorList>
            <person name="Kim M.K."/>
        </authorList>
    </citation>
    <scope>NUCLEOTIDE SEQUENCE [LARGE SCALE GENOMIC DNA]</scope>
    <source>
        <strain evidence="2 3">HYL7-15</strain>
    </source>
</reference>
<dbReference type="SUPFAM" id="SSF53474">
    <property type="entry name" value="alpha/beta-Hydrolases"/>
    <property type="match status" value="1"/>
</dbReference>
<dbReference type="Pfam" id="PF02230">
    <property type="entry name" value="Abhydrolase_2"/>
    <property type="match status" value="1"/>
</dbReference>
<keyword evidence="3" id="KW-1185">Reference proteome</keyword>
<organism evidence="2 3">
    <name type="scientific">Pontibacter populi</name>
    <dbReference type="NCBI Taxonomy" id="890055"/>
    <lineage>
        <taxon>Bacteria</taxon>
        <taxon>Pseudomonadati</taxon>
        <taxon>Bacteroidota</taxon>
        <taxon>Cytophagia</taxon>
        <taxon>Cytophagales</taxon>
        <taxon>Hymenobacteraceae</taxon>
        <taxon>Pontibacter</taxon>
    </lineage>
</organism>
<comment type="caution">
    <text evidence="2">The sequence shown here is derived from an EMBL/GenBank/DDBJ whole genome shotgun (WGS) entry which is preliminary data.</text>
</comment>
<gene>
    <name evidence="2" type="ORF">ABS362_16850</name>
</gene>
<evidence type="ECO:0000313" key="3">
    <source>
        <dbReference type="Proteomes" id="UP001476807"/>
    </source>
</evidence>
<dbReference type="InterPro" id="IPR003140">
    <property type="entry name" value="PLipase/COase/thioEstase"/>
</dbReference>
<accession>A0ABV1RYW0</accession>
<dbReference type="RefSeq" id="WP_350413893.1">
    <property type="nucleotide sequence ID" value="NZ_JBEOKT010000020.1"/>
</dbReference>
<name>A0ABV1RYW0_9BACT</name>